<reference evidence="3 4" key="1">
    <citation type="submission" date="2014-03" db="EMBL/GenBank/DDBJ databases">
        <title>The Genome Sequence of Plasmodium fragile nilgiri.</title>
        <authorList>
            <consortium name="The Broad Institute Genomics Platform"/>
            <consortium name="The Broad Institute Genome Sequencing Center for Infectious Disease"/>
            <person name="Neafsey D."/>
            <person name="Duraisingh M."/>
            <person name="Young S.K."/>
            <person name="Zeng Q."/>
            <person name="Gargeya S."/>
            <person name="Abouelleil A."/>
            <person name="Alvarado L."/>
            <person name="Chapman S.B."/>
            <person name="Gainer-Dewar J."/>
            <person name="Goldberg J."/>
            <person name="Griggs A."/>
            <person name="Gujja S."/>
            <person name="Hansen M."/>
            <person name="Howarth C."/>
            <person name="Imamovic A."/>
            <person name="Larimer J."/>
            <person name="Pearson M."/>
            <person name="Poon T.W."/>
            <person name="Priest M."/>
            <person name="Roberts A."/>
            <person name="Saif S."/>
            <person name="Shea T."/>
            <person name="Sykes S."/>
            <person name="Wortman J."/>
            <person name="Nusbaum C."/>
            <person name="Birren B."/>
        </authorList>
    </citation>
    <scope>NUCLEOTIDE SEQUENCE [LARGE SCALE GENOMIC DNA]</scope>
    <source>
        <strain evidence="4">nilgiri</strain>
    </source>
</reference>
<dbReference type="VEuPathDB" id="PlasmoDB:AK88_05113"/>
<gene>
    <name evidence="3" type="ORF">AK88_05113</name>
</gene>
<dbReference type="GeneID" id="24270427"/>
<accession>A0A0D9QE40</accession>
<evidence type="ECO:0000313" key="4">
    <source>
        <dbReference type="Proteomes" id="UP000054561"/>
    </source>
</evidence>
<evidence type="ECO:0000313" key="3">
    <source>
        <dbReference type="EMBL" id="KJP85244.1"/>
    </source>
</evidence>
<organism evidence="3 4">
    <name type="scientific">Plasmodium fragile</name>
    <dbReference type="NCBI Taxonomy" id="5857"/>
    <lineage>
        <taxon>Eukaryota</taxon>
        <taxon>Sar</taxon>
        <taxon>Alveolata</taxon>
        <taxon>Apicomplexa</taxon>
        <taxon>Aconoidasida</taxon>
        <taxon>Haemosporida</taxon>
        <taxon>Plasmodiidae</taxon>
        <taxon>Plasmodium</taxon>
        <taxon>Plasmodium (Plasmodium)</taxon>
    </lineage>
</organism>
<evidence type="ECO:0000256" key="2">
    <source>
        <dbReference type="SAM" id="Phobius"/>
    </source>
</evidence>
<protein>
    <submittedName>
        <fullName evidence="3">Uncharacterized protein</fullName>
    </submittedName>
</protein>
<sequence length="104" mass="12531">MDMCSLHCSKLNDRAANELSCFNKRRQEDKNEANIRYNKECNYKLFFFIVQLQQKLKELEKENEKMKALLKKYNKETIDQDNEVIKRALILISSLIFIVIFFLF</sequence>
<dbReference type="AlphaFoldDB" id="A0A0D9QE40"/>
<feature type="transmembrane region" description="Helical" evidence="2">
    <location>
        <begin position="84"/>
        <end position="103"/>
    </location>
</feature>
<dbReference type="RefSeq" id="XP_012338138.1">
    <property type="nucleotide sequence ID" value="XM_012482715.1"/>
</dbReference>
<feature type="coiled-coil region" evidence="1">
    <location>
        <begin position="12"/>
        <end position="79"/>
    </location>
</feature>
<dbReference type="EMBL" id="KQ001738">
    <property type="protein sequence ID" value="KJP85244.1"/>
    <property type="molecule type" value="Genomic_DNA"/>
</dbReference>
<name>A0A0D9QE40_PLAFR</name>
<keyword evidence="4" id="KW-1185">Reference proteome</keyword>
<keyword evidence="1" id="KW-0175">Coiled coil</keyword>
<dbReference type="OrthoDB" id="377245at2759"/>
<proteinExistence type="predicted"/>
<dbReference type="OMA" id="NKECNYK"/>
<evidence type="ECO:0000256" key="1">
    <source>
        <dbReference type="SAM" id="Coils"/>
    </source>
</evidence>
<keyword evidence="2" id="KW-0812">Transmembrane</keyword>
<dbReference type="Proteomes" id="UP000054561">
    <property type="component" value="Unassembled WGS sequence"/>
</dbReference>
<keyword evidence="2" id="KW-1133">Transmembrane helix</keyword>
<keyword evidence="2" id="KW-0472">Membrane</keyword>